<evidence type="ECO:0000313" key="3">
    <source>
        <dbReference type="Proteomes" id="UP001057375"/>
    </source>
</evidence>
<comment type="caution">
    <text evidence="2">The sequence shown here is derived from an EMBL/GenBank/DDBJ whole genome shotgun (WGS) entry which is preliminary data.</text>
</comment>
<sequence>MDINIPDIKCYHDNLDHMKLCGKLARTNDGFVSGILHFKLKHDLDGKQDFDICPLIDEQAYSILFSHSRISSKEEPLHARNAGLGITKGMRLNSNVLDNIPQRIAAFDKEKDLVSFCGLSRIENSGSNIDSFYLQCGKKEYVVSFFPPSMVKDGNNVLICARKYGSCEPFQPLWEDVKPSAHMSPHVSGLKGVSKKDEEEETGEKMDSSSVSSAPSIRLPVMSMYGNTFGSLLTTIPYVVSSKHRDFLLTSSGKCLEVNFNIVRKCYELVPISPKKLPPWIQGLESFKDDLLSEYEACVKKRLELGTAIEFPGIVAPKPFAQPRSGFGGGSAFNQSRSTFGSSSSSSFSTKADRSDIPISKCCIVRGWDLAQGPIICV</sequence>
<evidence type="ECO:0000313" key="2">
    <source>
        <dbReference type="EMBL" id="GKT32861.1"/>
    </source>
</evidence>
<feature type="region of interest" description="Disordered" evidence="1">
    <location>
        <begin position="181"/>
        <end position="212"/>
    </location>
</feature>
<evidence type="ECO:0000256" key="1">
    <source>
        <dbReference type="SAM" id="MobiDB-lite"/>
    </source>
</evidence>
<protein>
    <submittedName>
        <fullName evidence="2">Uncharacterized protein</fullName>
    </submittedName>
</protein>
<dbReference type="EMBL" id="BQXS01010074">
    <property type="protein sequence ID" value="GKT32861.1"/>
    <property type="molecule type" value="Genomic_DNA"/>
</dbReference>
<organism evidence="2 3">
    <name type="scientific">Aduncisulcus paluster</name>
    <dbReference type="NCBI Taxonomy" id="2918883"/>
    <lineage>
        <taxon>Eukaryota</taxon>
        <taxon>Metamonada</taxon>
        <taxon>Carpediemonas-like organisms</taxon>
        <taxon>Aduncisulcus</taxon>
    </lineage>
</organism>
<dbReference type="Proteomes" id="UP001057375">
    <property type="component" value="Unassembled WGS sequence"/>
</dbReference>
<gene>
    <name evidence="2" type="ORF">ADUPG1_006913</name>
</gene>
<reference evidence="2" key="1">
    <citation type="submission" date="2022-03" db="EMBL/GenBank/DDBJ databases">
        <title>Draft genome sequence of Aduncisulcus paluster, a free-living microaerophilic Fornicata.</title>
        <authorList>
            <person name="Yuyama I."/>
            <person name="Kume K."/>
            <person name="Tamura T."/>
            <person name="Inagaki Y."/>
            <person name="Hashimoto T."/>
        </authorList>
    </citation>
    <scope>NUCLEOTIDE SEQUENCE</scope>
    <source>
        <strain evidence="2">NY0171</strain>
    </source>
</reference>
<feature type="non-terminal residue" evidence="2">
    <location>
        <position position="378"/>
    </location>
</feature>
<proteinExistence type="predicted"/>
<name>A0ABQ5KK20_9EUKA</name>
<keyword evidence="3" id="KW-1185">Reference proteome</keyword>
<accession>A0ABQ5KK20</accession>